<proteinExistence type="predicted"/>
<dbReference type="RefSeq" id="WP_134114295.1">
    <property type="nucleotide sequence ID" value="NZ_SOEG01000001.1"/>
</dbReference>
<dbReference type="EMBL" id="SOEG01000001">
    <property type="protein sequence ID" value="TDX59272.1"/>
    <property type="molecule type" value="Genomic_DNA"/>
</dbReference>
<evidence type="ECO:0000313" key="2">
    <source>
        <dbReference type="Proteomes" id="UP000295832"/>
    </source>
</evidence>
<sequence>MKYNLSYLLYKVNNRFNPFKYIVRKLYYMLHKDYKDEHSKEVYDELLVKFPRAKKLFFPHIMHPTEINKKSNKQGNKYIFLFYKIFIDTLLQNKDLFMNNIDRIDIIWSEKNLRHCKSEKKLIIEHGWLPRSSYQISSLGANFRSHISSQPFGKFTNLIGGKREVIRKINKLIKSNTYSLKNINDIPNQFIVVPLQTGNDLNLLHSGTQFRKYYGKSNSTKKFGQALIDFIEHFNLPYPVIFTQHPADSFQGNYEVNHKNLFITNNSKLKTIDLIRLRNRCKGVISVNSNVIHEAICYNIPCCVMGRLLWHENTSSPFISDIENFIKNLNKKPLDSSYIIEYIAKLLSYQWYISDFQNPHIILEILKNNDNIVPIQIRRKYSYIPY</sequence>
<keyword evidence="2" id="KW-1185">Reference proteome</keyword>
<name>A0A4R8HGP5_9FIRM</name>
<evidence type="ECO:0008006" key="3">
    <source>
        <dbReference type="Google" id="ProtNLM"/>
    </source>
</evidence>
<gene>
    <name evidence="1" type="ORF">C7959_101159</name>
</gene>
<organism evidence="1 2">
    <name type="scientific">Orenia marismortui</name>
    <dbReference type="NCBI Taxonomy" id="46469"/>
    <lineage>
        <taxon>Bacteria</taxon>
        <taxon>Bacillati</taxon>
        <taxon>Bacillota</taxon>
        <taxon>Clostridia</taxon>
        <taxon>Halanaerobiales</taxon>
        <taxon>Halobacteroidaceae</taxon>
        <taxon>Orenia</taxon>
    </lineage>
</organism>
<protein>
    <recommendedName>
        <fullName evidence="3">Capsular polysaccharide export protein</fullName>
    </recommendedName>
</protein>
<dbReference type="SUPFAM" id="SSF53756">
    <property type="entry name" value="UDP-Glycosyltransferase/glycogen phosphorylase"/>
    <property type="match status" value="1"/>
</dbReference>
<reference evidence="1 2" key="1">
    <citation type="submission" date="2019-03" db="EMBL/GenBank/DDBJ databases">
        <title>Subsurface microbial communities from deep shales in Ohio and West Virginia, USA.</title>
        <authorList>
            <person name="Wrighton K."/>
        </authorList>
    </citation>
    <scope>NUCLEOTIDE SEQUENCE [LARGE SCALE GENOMIC DNA]</scope>
    <source>
        <strain evidence="1 2">MSL 6dP</strain>
    </source>
</reference>
<evidence type="ECO:0000313" key="1">
    <source>
        <dbReference type="EMBL" id="TDX59272.1"/>
    </source>
</evidence>
<dbReference type="Proteomes" id="UP000295832">
    <property type="component" value="Unassembled WGS sequence"/>
</dbReference>
<accession>A0A4R8HGP5</accession>
<dbReference type="AlphaFoldDB" id="A0A4R8HGP5"/>
<comment type="caution">
    <text evidence="1">The sequence shown here is derived from an EMBL/GenBank/DDBJ whole genome shotgun (WGS) entry which is preliminary data.</text>
</comment>